<proteinExistence type="predicted"/>
<dbReference type="eggNOG" id="ENOG50331UR">
    <property type="taxonomic scope" value="Bacteria"/>
</dbReference>
<keyword evidence="2" id="KW-1185">Reference proteome</keyword>
<dbReference type="SUPFAM" id="SSF109854">
    <property type="entry name" value="DinB/YfiT-like putative metalloenzymes"/>
    <property type="match status" value="1"/>
</dbReference>
<name>H0R6N7_9ACTN</name>
<comment type="caution">
    <text evidence="1">The sequence shown here is derived from an EMBL/GenBank/DDBJ whole genome shotgun (WGS) entry which is preliminary data.</text>
</comment>
<dbReference type="Pfam" id="PF04978">
    <property type="entry name" value="MST"/>
    <property type="match status" value="1"/>
</dbReference>
<dbReference type="AlphaFoldDB" id="H0R6N7"/>
<dbReference type="Gene3D" id="1.20.120.450">
    <property type="entry name" value="dinb family like domain"/>
    <property type="match status" value="1"/>
</dbReference>
<evidence type="ECO:0008006" key="3">
    <source>
        <dbReference type="Google" id="ProtNLM"/>
    </source>
</evidence>
<organism evidence="1 2">
    <name type="scientific">Gordonia effusa NBRC 100432</name>
    <dbReference type="NCBI Taxonomy" id="1077974"/>
    <lineage>
        <taxon>Bacteria</taxon>
        <taxon>Bacillati</taxon>
        <taxon>Actinomycetota</taxon>
        <taxon>Actinomycetes</taxon>
        <taxon>Mycobacteriales</taxon>
        <taxon>Gordoniaceae</taxon>
        <taxon>Gordonia</taxon>
    </lineage>
</organism>
<dbReference type="STRING" id="1077974.GOEFS_128_00060"/>
<gene>
    <name evidence="1" type="ORF">GOEFS_128_00060</name>
</gene>
<protein>
    <recommendedName>
        <fullName evidence="3">DUF664 domain-containing protein</fullName>
    </recommendedName>
</protein>
<dbReference type="RefSeq" id="WP_007320073.1">
    <property type="nucleotide sequence ID" value="NZ_BAEH01000128.1"/>
</dbReference>
<dbReference type="InterPro" id="IPR007061">
    <property type="entry name" value="MST-like"/>
</dbReference>
<evidence type="ECO:0000313" key="2">
    <source>
        <dbReference type="Proteomes" id="UP000035034"/>
    </source>
</evidence>
<evidence type="ECO:0000313" key="1">
    <source>
        <dbReference type="EMBL" id="GAB20738.1"/>
    </source>
</evidence>
<accession>H0R6N7</accession>
<sequence length="161" mass="17305">MTVTDRPDDALFSAYDLIIDETFDCIAGVLDRCDDVTVNATPHVPGVNSVFALVAHIDGMIGYWFGSFVAGETIPRDRDAEFRARGTVDQARELLARARSRVPTGVAIARTEGVRNPSAAGTTRPDAAESTPEFVLLHVLRELTQHTGHLQICADVVGASA</sequence>
<dbReference type="InterPro" id="IPR034660">
    <property type="entry name" value="DinB/YfiT-like"/>
</dbReference>
<dbReference type="EMBL" id="BAEH01000128">
    <property type="protein sequence ID" value="GAB20738.1"/>
    <property type="molecule type" value="Genomic_DNA"/>
</dbReference>
<dbReference type="Proteomes" id="UP000035034">
    <property type="component" value="Unassembled WGS sequence"/>
</dbReference>
<dbReference type="OrthoDB" id="4807647at2"/>
<reference evidence="1 2" key="1">
    <citation type="submission" date="2011-12" db="EMBL/GenBank/DDBJ databases">
        <title>Whole genome shotgun sequence of Gordonia effusa NBRC 100432.</title>
        <authorList>
            <person name="Yoshida I."/>
            <person name="Takarada H."/>
            <person name="Hosoyama A."/>
            <person name="Tsuchikane K."/>
            <person name="Katsumata H."/>
            <person name="Yamazaki S."/>
            <person name="Fujita N."/>
        </authorList>
    </citation>
    <scope>NUCLEOTIDE SEQUENCE [LARGE SCALE GENOMIC DNA]</scope>
    <source>
        <strain evidence="1 2">NBRC 100432</strain>
    </source>
</reference>